<evidence type="ECO:0000313" key="3">
    <source>
        <dbReference type="EMBL" id="RDI45365.1"/>
    </source>
</evidence>
<evidence type="ECO:0000256" key="1">
    <source>
        <dbReference type="ARBA" id="ARBA00005254"/>
    </source>
</evidence>
<evidence type="ECO:0000313" key="4">
    <source>
        <dbReference type="Proteomes" id="UP000255355"/>
    </source>
</evidence>
<dbReference type="Pfam" id="PF01575">
    <property type="entry name" value="MaoC_dehydratas"/>
    <property type="match status" value="1"/>
</dbReference>
<dbReference type="RefSeq" id="WP_068020059.1">
    <property type="nucleotide sequence ID" value="NZ_QQAZ01000013.1"/>
</dbReference>
<organism evidence="3 4">
    <name type="scientific">Nocardia mexicana</name>
    <dbReference type="NCBI Taxonomy" id="279262"/>
    <lineage>
        <taxon>Bacteria</taxon>
        <taxon>Bacillati</taxon>
        <taxon>Actinomycetota</taxon>
        <taxon>Actinomycetes</taxon>
        <taxon>Mycobacteriales</taxon>
        <taxon>Nocardiaceae</taxon>
        <taxon>Nocardia</taxon>
    </lineage>
</organism>
<gene>
    <name evidence="3" type="ORF">DFR68_113136</name>
</gene>
<proteinExistence type="inferred from homology"/>
<dbReference type="AlphaFoldDB" id="A0A370GNR1"/>
<dbReference type="InterPro" id="IPR029069">
    <property type="entry name" value="HotDog_dom_sf"/>
</dbReference>
<reference evidence="3 4" key="1">
    <citation type="submission" date="2018-07" db="EMBL/GenBank/DDBJ databases">
        <title>Genomic Encyclopedia of Type Strains, Phase IV (KMG-IV): sequencing the most valuable type-strain genomes for metagenomic binning, comparative biology and taxonomic classification.</title>
        <authorList>
            <person name="Goeker M."/>
        </authorList>
    </citation>
    <scope>NUCLEOTIDE SEQUENCE [LARGE SCALE GENOMIC DNA]</scope>
    <source>
        <strain evidence="3 4">DSM 44952</strain>
    </source>
</reference>
<accession>A0A370GNR1</accession>
<dbReference type="SUPFAM" id="SSF54637">
    <property type="entry name" value="Thioesterase/thiol ester dehydrase-isomerase"/>
    <property type="match status" value="1"/>
</dbReference>
<dbReference type="STRING" id="1210089.GCA_001613165_03159"/>
<dbReference type="PANTHER" id="PTHR43841">
    <property type="entry name" value="3-HYDROXYACYL-THIOESTER DEHYDRATASE HTDX-RELATED"/>
    <property type="match status" value="1"/>
</dbReference>
<feature type="domain" description="MaoC-like" evidence="2">
    <location>
        <begin position="19"/>
        <end position="108"/>
    </location>
</feature>
<protein>
    <submittedName>
        <fullName evidence="3">Acyl dehydratase</fullName>
    </submittedName>
</protein>
<dbReference type="InterPro" id="IPR002539">
    <property type="entry name" value="MaoC-like_dom"/>
</dbReference>
<comment type="similarity">
    <text evidence="1">Belongs to the enoyl-CoA hydratase/isomerase family.</text>
</comment>
<evidence type="ECO:0000259" key="2">
    <source>
        <dbReference type="Pfam" id="PF01575"/>
    </source>
</evidence>
<dbReference type="PANTHER" id="PTHR43841:SF3">
    <property type="entry name" value="(3R)-HYDROXYACYL-ACP DEHYDRATASE SUBUNIT HADB"/>
    <property type="match status" value="1"/>
</dbReference>
<dbReference type="Gene3D" id="3.10.129.10">
    <property type="entry name" value="Hotdog Thioesterase"/>
    <property type="match status" value="1"/>
</dbReference>
<name>A0A370GNR1_9NOCA</name>
<sequence length="136" mass="14727">MKSSAVCRVGDRVPPLRIDPISRATLGLFSEASGDRNPIHLDTDVARRIGLHDVVAHGMLSMAYLGRLLTDWTDPSSIRGYRVRFVSVTPVHARPTATGRIVSIDNVDGERRARLELAVTLEDGTVTLVGDAIVAV</sequence>
<comment type="caution">
    <text evidence="3">The sequence shown here is derived from an EMBL/GenBank/DDBJ whole genome shotgun (WGS) entry which is preliminary data.</text>
</comment>
<dbReference type="Proteomes" id="UP000255355">
    <property type="component" value="Unassembled WGS sequence"/>
</dbReference>
<keyword evidence="4" id="KW-1185">Reference proteome</keyword>
<dbReference type="OrthoDB" id="9800237at2"/>
<dbReference type="EMBL" id="QQAZ01000013">
    <property type="protein sequence ID" value="RDI45365.1"/>
    <property type="molecule type" value="Genomic_DNA"/>
</dbReference>